<dbReference type="EMBL" id="SDPQ02000002">
    <property type="protein sequence ID" value="KAA1398000.1"/>
    <property type="molecule type" value="Genomic_DNA"/>
</dbReference>
<name>A0A5M4FFK9_9ACTN</name>
<evidence type="ECO:0000313" key="1">
    <source>
        <dbReference type="EMBL" id="KAA1398000.1"/>
    </source>
</evidence>
<dbReference type="AlphaFoldDB" id="A0A5M4FFK9"/>
<dbReference type="RefSeq" id="WP_149689435.1">
    <property type="nucleotide sequence ID" value="NZ_SDPQ02000002.1"/>
</dbReference>
<dbReference type="Proteomes" id="UP000380867">
    <property type="component" value="Unassembled WGS sequence"/>
</dbReference>
<accession>A0A5M4FFK9</accession>
<comment type="caution">
    <text evidence="1">The sequence shown here is derived from an EMBL/GenBank/DDBJ whole genome shotgun (WGS) entry which is preliminary data.</text>
</comment>
<reference evidence="1" key="1">
    <citation type="submission" date="2019-09" db="EMBL/GenBank/DDBJ databases">
        <authorList>
            <person name="Li J."/>
        </authorList>
    </citation>
    <scope>NUCLEOTIDE SEQUENCE [LARGE SCALE GENOMIC DNA]</scope>
    <source>
        <strain evidence="1">JCM 14732</strain>
    </source>
</reference>
<organism evidence="1 2">
    <name type="scientific">Aeromicrobium ginsengisoli</name>
    <dbReference type="NCBI Taxonomy" id="363867"/>
    <lineage>
        <taxon>Bacteria</taxon>
        <taxon>Bacillati</taxon>
        <taxon>Actinomycetota</taxon>
        <taxon>Actinomycetes</taxon>
        <taxon>Propionibacteriales</taxon>
        <taxon>Nocardioidaceae</taxon>
        <taxon>Aeromicrobium</taxon>
    </lineage>
</organism>
<keyword evidence="2" id="KW-1185">Reference proteome</keyword>
<evidence type="ECO:0000313" key="2">
    <source>
        <dbReference type="Proteomes" id="UP000380867"/>
    </source>
</evidence>
<gene>
    <name evidence="1" type="ORF">ESP70_011760</name>
</gene>
<protein>
    <recommendedName>
        <fullName evidence="3">DUF4261 domain-containing protein</fullName>
    </recommendedName>
</protein>
<proteinExistence type="predicted"/>
<sequence>MTARPVPLDVEPTVMYAVMTPEPLESEDLIPPPSPELLRHYGSSEVAMRRLRSRQHQRLILRQTSLEDAAFAIRDARIDALLLAEEHDGVVIDLSIPRVVESRSDEVSLAHATQWYTVDYEALGDGRVRTVGLMSFGLPEIVVDGVDESAHAMYTAVLAGLVHRLLAEWPANDPVGRATVTLRDIAYGLGDAEAASTPKGRSIDVEIAYDADDHLLVVTLDGNPAEALFAP</sequence>
<evidence type="ECO:0008006" key="3">
    <source>
        <dbReference type="Google" id="ProtNLM"/>
    </source>
</evidence>
<dbReference type="OrthoDB" id="3744491at2"/>